<keyword evidence="2" id="KW-0119">Carbohydrate metabolism</keyword>
<dbReference type="RefSeq" id="WP_210680220.1">
    <property type="nucleotide sequence ID" value="NZ_JAGMWN010000001.1"/>
</dbReference>
<organism evidence="5 6">
    <name type="scientific">Marivibrio halodurans</name>
    <dbReference type="NCBI Taxonomy" id="2039722"/>
    <lineage>
        <taxon>Bacteria</taxon>
        <taxon>Pseudomonadati</taxon>
        <taxon>Pseudomonadota</taxon>
        <taxon>Alphaproteobacteria</taxon>
        <taxon>Rhodospirillales</taxon>
        <taxon>Rhodospirillaceae</taxon>
        <taxon>Marivibrio</taxon>
    </lineage>
</organism>
<dbReference type="GO" id="GO:0033786">
    <property type="term" value="F:heptose-1-phosphate adenylyltransferase activity"/>
    <property type="evidence" value="ECO:0007669"/>
    <property type="project" value="TreeGrafter"/>
</dbReference>
<evidence type="ECO:0000259" key="3">
    <source>
        <dbReference type="Pfam" id="PF00294"/>
    </source>
</evidence>
<dbReference type="Pfam" id="PF00294">
    <property type="entry name" value="PfkB"/>
    <property type="match status" value="1"/>
</dbReference>
<dbReference type="Gene3D" id="3.40.50.620">
    <property type="entry name" value="HUPs"/>
    <property type="match status" value="1"/>
</dbReference>
<dbReference type="InterPro" id="IPR011611">
    <property type="entry name" value="PfkB_dom"/>
</dbReference>
<keyword evidence="6" id="KW-1185">Reference proteome</keyword>
<proteinExistence type="predicted"/>
<evidence type="ECO:0000259" key="4">
    <source>
        <dbReference type="Pfam" id="PF01467"/>
    </source>
</evidence>
<dbReference type="GO" id="GO:0005829">
    <property type="term" value="C:cytosol"/>
    <property type="evidence" value="ECO:0007669"/>
    <property type="project" value="TreeGrafter"/>
</dbReference>
<protein>
    <submittedName>
        <fullName evidence="5">Adenylyltransferase/cytidyltransferase family protein</fullName>
    </submittedName>
</protein>
<dbReference type="InterPro" id="IPR029056">
    <property type="entry name" value="Ribokinase-like"/>
</dbReference>
<evidence type="ECO:0000256" key="1">
    <source>
        <dbReference type="ARBA" id="ARBA00023268"/>
    </source>
</evidence>
<dbReference type="Pfam" id="PF01467">
    <property type="entry name" value="CTP_transf_like"/>
    <property type="match status" value="1"/>
</dbReference>
<dbReference type="AlphaFoldDB" id="A0A8J7V118"/>
<dbReference type="Gene3D" id="3.40.1190.20">
    <property type="match status" value="1"/>
</dbReference>
<feature type="domain" description="Carbohydrate kinase PfkB" evidence="3">
    <location>
        <begin position="193"/>
        <end position="487"/>
    </location>
</feature>
<dbReference type="EMBL" id="JAGMWN010000001">
    <property type="protein sequence ID" value="MBP5855641.1"/>
    <property type="molecule type" value="Genomic_DNA"/>
</dbReference>
<dbReference type="InterPro" id="IPR004821">
    <property type="entry name" value="Cyt_trans-like"/>
</dbReference>
<dbReference type="GO" id="GO:0033785">
    <property type="term" value="F:heptose 7-phosphate kinase activity"/>
    <property type="evidence" value="ECO:0007669"/>
    <property type="project" value="TreeGrafter"/>
</dbReference>
<evidence type="ECO:0000313" key="5">
    <source>
        <dbReference type="EMBL" id="MBP5855641.1"/>
    </source>
</evidence>
<name>A0A8J7V118_9PROT</name>
<comment type="caution">
    <text evidence="5">The sequence shown here is derived from an EMBL/GenBank/DDBJ whole genome shotgun (WGS) entry which is preliminary data.</text>
</comment>
<dbReference type="NCBIfam" id="TIGR00125">
    <property type="entry name" value="cyt_tran_rel"/>
    <property type="match status" value="1"/>
</dbReference>
<dbReference type="SUPFAM" id="SSF53613">
    <property type="entry name" value="Ribokinase-like"/>
    <property type="match status" value="1"/>
</dbReference>
<accession>A0A8J7V118</accession>
<reference evidence="5" key="1">
    <citation type="submission" date="2021-04" db="EMBL/GenBank/DDBJ databases">
        <authorList>
            <person name="Zhang D.-C."/>
        </authorList>
    </citation>
    <scope>NUCLEOTIDE SEQUENCE</scope>
    <source>
        <strain evidence="5">CGMCC 1.15697</strain>
    </source>
</reference>
<dbReference type="InterPro" id="IPR014729">
    <property type="entry name" value="Rossmann-like_a/b/a_fold"/>
</dbReference>
<keyword evidence="1" id="KW-0511">Multifunctional enzyme</keyword>
<dbReference type="SUPFAM" id="SSF52374">
    <property type="entry name" value="Nucleotidylyl transferase"/>
    <property type="match status" value="1"/>
</dbReference>
<feature type="domain" description="Cytidyltransferase-like" evidence="4">
    <location>
        <begin position="37"/>
        <end position="135"/>
    </location>
</feature>
<evidence type="ECO:0000256" key="2">
    <source>
        <dbReference type="ARBA" id="ARBA00023277"/>
    </source>
</evidence>
<gene>
    <name evidence="5" type="ORF">KAJ83_01365</name>
</gene>
<keyword evidence="5" id="KW-0808">Transferase</keyword>
<keyword evidence="5" id="KW-0548">Nucleotidyltransferase</keyword>
<dbReference type="Proteomes" id="UP000672602">
    <property type="component" value="Unassembled WGS sequence"/>
</dbReference>
<dbReference type="PANTHER" id="PTHR46969">
    <property type="entry name" value="BIFUNCTIONAL PROTEIN HLDE"/>
    <property type="match status" value="1"/>
</dbReference>
<sequence>MHEFAENVRYPTNAPDLSKMCKEVRDAFGPEETVAFVSGNFNVLHPGHLRLLKFASENADRLVVGLSPDGPREVTIPIGTRREALEMVSFVDCILDLTQPLTEVIAALKPDIIVKGAEHKEHFNVEQAIVDSYGGRLVFGSGEIAFADNEALEREFSRPSKAALVPRDYITRHGITLHDAASTVAAFSGLRVAVIGDLIVDSYISCQPVGMSQEDPTIVVSPQDEARFTGGAGAVAGHARSLGANVSFLTIIGDDEIGETSLDALEELGVQVFGFRDPTRPTPLKRRFRAQGKTLLRVNELRQHDVEEKVARRIAEAFEAIADQTDVLLFSDFNYGCLPQALVDDLVTRARRRDIMMVADSQASSQFGDIARFKGMDLITPTEHEARLSIRDFHIGLASTVEKLKASTQARIVAVTLGGNGLLVRSESDGEPFADRLPALCAVPVDTAGAGDSLFTSMTMSLRAGADPWLSALIGSVAASCQVSRIGNKPLHQTELIEALRGVLA</sequence>
<dbReference type="PANTHER" id="PTHR46969:SF1">
    <property type="entry name" value="BIFUNCTIONAL PROTEIN HLDE"/>
    <property type="match status" value="1"/>
</dbReference>
<evidence type="ECO:0000313" key="6">
    <source>
        <dbReference type="Proteomes" id="UP000672602"/>
    </source>
</evidence>